<feature type="transmembrane region" description="Helical" evidence="2">
    <location>
        <begin position="39"/>
        <end position="61"/>
    </location>
</feature>
<feature type="region of interest" description="Disordered" evidence="1">
    <location>
        <begin position="62"/>
        <end position="129"/>
    </location>
</feature>
<feature type="compositionally biased region" description="Polar residues" evidence="1">
    <location>
        <begin position="7"/>
        <end position="23"/>
    </location>
</feature>
<keyword evidence="2" id="KW-0472">Membrane</keyword>
<name>A0AAD9D4L8_9STRA</name>
<dbReference type="AlphaFoldDB" id="A0AAD9D4L8"/>
<evidence type="ECO:0000256" key="2">
    <source>
        <dbReference type="SAM" id="Phobius"/>
    </source>
</evidence>
<feature type="region of interest" description="Disordered" evidence="1">
    <location>
        <begin position="1"/>
        <end position="26"/>
    </location>
</feature>
<feature type="compositionally biased region" description="Low complexity" evidence="1">
    <location>
        <begin position="87"/>
        <end position="108"/>
    </location>
</feature>
<protein>
    <submittedName>
        <fullName evidence="3">Uncharacterized protein</fullName>
    </submittedName>
</protein>
<sequence>MILVEEATSSDQDENNSNINSILNPAGPRLASQKRERSLVILIIALIGLSIVIAATVGGVLGSRNNEKDNDGGGGGVVEKSEAPAISPMTSFAPSSSSLIPTSSPINSGVVPPTPTPTPLTNSSTTSPSFSPTLSICYNVDIIIIHDMYPGDTSWTIEQVEPPLPPNDTIVEFSPRNDTNQSRTVCLTRGLYNFTIFDDYPDGLCCEWGIGNYTLVYQGIEGGDDEEEEEEKVIASGGEFIASESTVFSIPYVDLNALRGLSSSSVGMRMNKRVQERPLLYPKSRLP</sequence>
<evidence type="ECO:0000256" key="1">
    <source>
        <dbReference type="SAM" id="MobiDB-lite"/>
    </source>
</evidence>
<evidence type="ECO:0000313" key="3">
    <source>
        <dbReference type="EMBL" id="KAK1733557.1"/>
    </source>
</evidence>
<evidence type="ECO:0000313" key="4">
    <source>
        <dbReference type="Proteomes" id="UP001224775"/>
    </source>
</evidence>
<reference evidence="3" key="1">
    <citation type="submission" date="2023-06" db="EMBL/GenBank/DDBJ databases">
        <title>Survivors Of The Sea: Transcriptome response of Skeletonema marinoi to long-term dormancy.</title>
        <authorList>
            <person name="Pinder M.I.M."/>
            <person name="Kourtchenko O."/>
            <person name="Robertson E.K."/>
            <person name="Larsson T."/>
            <person name="Maumus F."/>
            <person name="Osuna-Cruz C.M."/>
            <person name="Vancaester E."/>
            <person name="Stenow R."/>
            <person name="Vandepoele K."/>
            <person name="Ploug H."/>
            <person name="Bruchert V."/>
            <person name="Godhe A."/>
            <person name="Topel M."/>
        </authorList>
    </citation>
    <scope>NUCLEOTIDE SEQUENCE</scope>
    <source>
        <strain evidence="3">R05AC</strain>
    </source>
</reference>
<comment type="caution">
    <text evidence="3">The sequence shown here is derived from an EMBL/GenBank/DDBJ whole genome shotgun (WGS) entry which is preliminary data.</text>
</comment>
<gene>
    <name evidence="3" type="ORF">QTG54_015730</name>
</gene>
<organism evidence="3 4">
    <name type="scientific">Skeletonema marinoi</name>
    <dbReference type="NCBI Taxonomy" id="267567"/>
    <lineage>
        <taxon>Eukaryota</taxon>
        <taxon>Sar</taxon>
        <taxon>Stramenopiles</taxon>
        <taxon>Ochrophyta</taxon>
        <taxon>Bacillariophyta</taxon>
        <taxon>Coscinodiscophyceae</taxon>
        <taxon>Thalassiosirophycidae</taxon>
        <taxon>Thalassiosirales</taxon>
        <taxon>Skeletonemataceae</taxon>
        <taxon>Skeletonema</taxon>
        <taxon>Skeletonema marinoi-dohrnii complex</taxon>
    </lineage>
</organism>
<feature type="compositionally biased region" description="Low complexity" evidence="1">
    <location>
        <begin position="119"/>
        <end position="129"/>
    </location>
</feature>
<dbReference type="EMBL" id="JATAAI010000047">
    <property type="protein sequence ID" value="KAK1733557.1"/>
    <property type="molecule type" value="Genomic_DNA"/>
</dbReference>
<keyword evidence="2" id="KW-1133">Transmembrane helix</keyword>
<dbReference type="Proteomes" id="UP001224775">
    <property type="component" value="Unassembled WGS sequence"/>
</dbReference>
<keyword evidence="2" id="KW-0812">Transmembrane</keyword>
<proteinExistence type="predicted"/>
<accession>A0AAD9D4L8</accession>
<keyword evidence="4" id="KW-1185">Reference proteome</keyword>